<proteinExistence type="predicted"/>
<organism evidence="1 2">
    <name type="scientific">Entomophthora muscae</name>
    <dbReference type="NCBI Taxonomy" id="34485"/>
    <lineage>
        <taxon>Eukaryota</taxon>
        <taxon>Fungi</taxon>
        <taxon>Fungi incertae sedis</taxon>
        <taxon>Zoopagomycota</taxon>
        <taxon>Entomophthoromycotina</taxon>
        <taxon>Entomophthoromycetes</taxon>
        <taxon>Entomophthorales</taxon>
        <taxon>Entomophthoraceae</taxon>
        <taxon>Entomophthora</taxon>
    </lineage>
</organism>
<accession>A0ACC2S1M2</accession>
<evidence type="ECO:0000313" key="2">
    <source>
        <dbReference type="Proteomes" id="UP001165960"/>
    </source>
</evidence>
<protein>
    <submittedName>
        <fullName evidence="1">Uncharacterized protein</fullName>
    </submittedName>
</protein>
<dbReference type="Proteomes" id="UP001165960">
    <property type="component" value="Unassembled WGS sequence"/>
</dbReference>
<evidence type="ECO:0000313" key="1">
    <source>
        <dbReference type="EMBL" id="KAJ9056201.1"/>
    </source>
</evidence>
<comment type="caution">
    <text evidence="1">The sequence shown here is derived from an EMBL/GenBank/DDBJ whole genome shotgun (WGS) entry which is preliminary data.</text>
</comment>
<reference evidence="1" key="1">
    <citation type="submission" date="2022-04" db="EMBL/GenBank/DDBJ databases">
        <title>Genome of the entomopathogenic fungus Entomophthora muscae.</title>
        <authorList>
            <person name="Elya C."/>
            <person name="Lovett B.R."/>
            <person name="Lee E."/>
            <person name="Macias A.M."/>
            <person name="Hajek A.E."/>
            <person name="De Bivort B.L."/>
            <person name="Kasson M.T."/>
            <person name="De Fine Licht H.H."/>
            <person name="Stajich J.E."/>
        </authorList>
    </citation>
    <scope>NUCLEOTIDE SEQUENCE</scope>
    <source>
        <strain evidence="1">Berkeley</strain>
    </source>
</reference>
<name>A0ACC2S1M2_9FUNG</name>
<dbReference type="EMBL" id="QTSX02006000">
    <property type="protein sequence ID" value="KAJ9056201.1"/>
    <property type="molecule type" value="Genomic_DNA"/>
</dbReference>
<keyword evidence="2" id="KW-1185">Reference proteome</keyword>
<gene>
    <name evidence="1" type="ORF">DSO57_1035636</name>
</gene>
<sequence length="220" mass="25309">MLEEMTMLLIVLALLVAPGLGSVPGKYHMSILQVKFNEFGYDYMLPNIYEWSGAPGRFGGVHAFDKGVLTRSCYKSGKDEFCLTELGRFLFNRVESTYHTRDCGVLSCNIEIKQTRAQGNPLKISQVNSFNVSSFMETTLYNVTEKACWDIRMKFDFYWNTNYYTLLGRMYFLSWNALEFYPNGALIPTKVKYYDFRFPITLNDGRCDSIYGIFPGGTKN</sequence>